<keyword evidence="2" id="KW-1133">Transmembrane helix</keyword>
<reference evidence="3" key="2">
    <citation type="submission" date="2023-06" db="EMBL/GenBank/DDBJ databases">
        <authorList>
            <consortium name="Lawrence Berkeley National Laboratory"/>
            <person name="Haridas S."/>
            <person name="Hensen N."/>
            <person name="Bonometti L."/>
            <person name="Westerberg I."/>
            <person name="Brannstrom I.O."/>
            <person name="Guillou S."/>
            <person name="Cros-Aarteil S."/>
            <person name="Calhoun S."/>
            <person name="Kuo A."/>
            <person name="Mondo S."/>
            <person name="Pangilinan J."/>
            <person name="Riley R."/>
            <person name="Labutti K."/>
            <person name="Andreopoulos B."/>
            <person name="Lipzen A."/>
            <person name="Chen C."/>
            <person name="Yanf M."/>
            <person name="Daum C."/>
            <person name="Ng V."/>
            <person name="Clum A."/>
            <person name="Steindorff A."/>
            <person name="Ohm R."/>
            <person name="Martin F."/>
            <person name="Silar P."/>
            <person name="Natvig D."/>
            <person name="Lalanne C."/>
            <person name="Gautier V."/>
            <person name="Ament-Velasquez S.L."/>
            <person name="Kruys A."/>
            <person name="Hutchinson M.I."/>
            <person name="Powell A.J."/>
            <person name="Barry K."/>
            <person name="Miller A.N."/>
            <person name="Grigoriev I.V."/>
            <person name="Debuchy R."/>
            <person name="Gladieux P."/>
            <person name="Thoren M.H."/>
            <person name="Johannesson H."/>
        </authorList>
    </citation>
    <scope>NUCLEOTIDE SEQUENCE</scope>
    <source>
        <strain evidence="3">CBS 958.72</strain>
    </source>
</reference>
<feature type="transmembrane region" description="Helical" evidence="2">
    <location>
        <begin position="297"/>
        <end position="315"/>
    </location>
</feature>
<dbReference type="AlphaFoldDB" id="A0AAE0NBC5"/>
<accession>A0AAE0NBC5</accession>
<feature type="region of interest" description="Disordered" evidence="1">
    <location>
        <begin position="153"/>
        <end position="177"/>
    </location>
</feature>
<reference evidence="3" key="1">
    <citation type="journal article" date="2023" name="Mol. Phylogenet. Evol.">
        <title>Genome-scale phylogeny and comparative genomics of the fungal order Sordariales.</title>
        <authorList>
            <person name="Hensen N."/>
            <person name="Bonometti L."/>
            <person name="Westerberg I."/>
            <person name="Brannstrom I.O."/>
            <person name="Guillou S."/>
            <person name="Cros-Aarteil S."/>
            <person name="Calhoun S."/>
            <person name="Haridas S."/>
            <person name="Kuo A."/>
            <person name="Mondo S."/>
            <person name="Pangilinan J."/>
            <person name="Riley R."/>
            <person name="LaButti K."/>
            <person name="Andreopoulos B."/>
            <person name="Lipzen A."/>
            <person name="Chen C."/>
            <person name="Yan M."/>
            <person name="Daum C."/>
            <person name="Ng V."/>
            <person name="Clum A."/>
            <person name="Steindorff A."/>
            <person name="Ohm R.A."/>
            <person name="Martin F."/>
            <person name="Silar P."/>
            <person name="Natvig D.O."/>
            <person name="Lalanne C."/>
            <person name="Gautier V."/>
            <person name="Ament-Velasquez S.L."/>
            <person name="Kruys A."/>
            <person name="Hutchinson M.I."/>
            <person name="Powell A.J."/>
            <person name="Barry K."/>
            <person name="Miller A.N."/>
            <person name="Grigoriev I.V."/>
            <person name="Debuchy R."/>
            <person name="Gladieux P."/>
            <person name="Hiltunen Thoren M."/>
            <person name="Johannesson H."/>
        </authorList>
    </citation>
    <scope>NUCLEOTIDE SEQUENCE</scope>
    <source>
        <strain evidence="3">CBS 958.72</strain>
    </source>
</reference>
<feature type="transmembrane region" description="Helical" evidence="2">
    <location>
        <begin position="262"/>
        <end position="285"/>
    </location>
</feature>
<keyword evidence="4" id="KW-1185">Reference proteome</keyword>
<feature type="region of interest" description="Disordered" evidence="1">
    <location>
        <begin position="390"/>
        <end position="409"/>
    </location>
</feature>
<gene>
    <name evidence="3" type="ORF">B0T24DRAFT_678033</name>
</gene>
<proteinExistence type="predicted"/>
<evidence type="ECO:0000256" key="1">
    <source>
        <dbReference type="SAM" id="MobiDB-lite"/>
    </source>
</evidence>
<evidence type="ECO:0000313" key="3">
    <source>
        <dbReference type="EMBL" id="KAK3377190.1"/>
    </source>
</evidence>
<name>A0AAE0NBC5_9PEZI</name>
<keyword evidence="2" id="KW-0812">Transmembrane</keyword>
<organism evidence="3 4">
    <name type="scientific">Lasiosphaeria ovina</name>
    <dbReference type="NCBI Taxonomy" id="92902"/>
    <lineage>
        <taxon>Eukaryota</taxon>
        <taxon>Fungi</taxon>
        <taxon>Dikarya</taxon>
        <taxon>Ascomycota</taxon>
        <taxon>Pezizomycotina</taxon>
        <taxon>Sordariomycetes</taxon>
        <taxon>Sordariomycetidae</taxon>
        <taxon>Sordariales</taxon>
        <taxon>Lasiosphaeriaceae</taxon>
        <taxon>Lasiosphaeria</taxon>
    </lineage>
</organism>
<sequence>MAPSLSPCDIKLQTGHGRLRPARWTDMALFFAGNYAAHAATVVTLPGESTSSALLAAVLAFLFPVIGVIRGVKAICSMAVFGQNSLEAAARSEALYMVDKKRTEFKPKRTIHGKHPSTLPPGYAFRVVARNSRFVGEERMALQSRLWQGLKEALPTNNKTTEKGKSPEENADNSTTTSSSYNMVKILISLGQTVYTTITLYRTRGDQLSQFGYAAFGLTVTPYVLMSAINLLGNLARPPYQTIAVVMESSATRTHLKHWRHWIRYGAVFGCVALQLVIVGALSSFRTGSSPASSLKGGWVLAWLISGCFLTELVNSGGGGDISRRLQLRREAKRYRSAREGGSGNRPAAAIAVHVEHPGIAGAKFLLFLKALTHPLTEFAQDIDILLPSGTRGDDDSDDHESNDSGTYDGVWSAELTEVVDQVRSKRDKLWTVLEAVNGSLAETQDDRSSGRATSPWKNRMRAAVSKNYLHRIQTY</sequence>
<dbReference type="EMBL" id="JAULSN010000003">
    <property type="protein sequence ID" value="KAK3377190.1"/>
    <property type="molecule type" value="Genomic_DNA"/>
</dbReference>
<dbReference type="Proteomes" id="UP001287356">
    <property type="component" value="Unassembled WGS sequence"/>
</dbReference>
<evidence type="ECO:0000256" key="2">
    <source>
        <dbReference type="SAM" id="Phobius"/>
    </source>
</evidence>
<protein>
    <submittedName>
        <fullName evidence="3">Uncharacterized protein</fullName>
    </submittedName>
</protein>
<comment type="caution">
    <text evidence="3">The sequence shown here is derived from an EMBL/GenBank/DDBJ whole genome shotgun (WGS) entry which is preliminary data.</text>
</comment>
<keyword evidence="2" id="KW-0472">Membrane</keyword>
<feature type="transmembrane region" description="Helical" evidence="2">
    <location>
        <begin position="53"/>
        <end position="72"/>
    </location>
</feature>
<evidence type="ECO:0000313" key="4">
    <source>
        <dbReference type="Proteomes" id="UP001287356"/>
    </source>
</evidence>